<dbReference type="AlphaFoldDB" id="A0A1T5A6Y4"/>
<feature type="domain" description="Glycosyltransferase 2-like" evidence="1">
    <location>
        <begin position="11"/>
        <end position="154"/>
    </location>
</feature>
<dbReference type="InterPro" id="IPR029044">
    <property type="entry name" value="Nucleotide-diphossugar_trans"/>
</dbReference>
<gene>
    <name evidence="2" type="ORF">SAMN05660349_00501</name>
</gene>
<dbReference type="GO" id="GO:0016758">
    <property type="term" value="F:hexosyltransferase activity"/>
    <property type="evidence" value="ECO:0007669"/>
    <property type="project" value="UniProtKB-ARBA"/>
</dbReference>
<keyword evidence="3" id="KW-1185">Reference proteome</keyword>
<dbReference type="RefSeq" id="WP_079682221.1">
    <property type="nucleotide sequence ID" value="NZ_FUYQ01000002.1"/>
</dbReference>
<evidence type="ECO:0000259" key="1">
    <source>
        <dbReference type="Pfam" id="PF00535"/>
    </source>
</evidence>
<evidence type="ECO:0000313" key="2">
    <source>
        <dbReference type="EMBL" id="SKB30792.1"/>
    </source>
</evidence>
<dbReference type="SUPFAM" id="SSF53448">
    <property type="entry name" value="Nucleotide-diphospho-sugar transferases"/>
    <property type="match status" value="1"/>
</dbReference>
<proteinExistence type="predicted"/>
<dbReference type="EMBL" id="FUYQ01000002">
    <property type="protein sequence ID" value="SKB30792.1"/>
    <property type="molecule type" value="Genomic_DNA"/>
</dbReference>
<dbReference type="PANTHER" id="PTHR22916">
    <property type="entry name" value="GLYCOSYLTRANSFERASE"/>
    <property type="match status" value="1"/>
</dbReference>
<dbReference type="CDD" id="cd06433">
    <property type="entry name" value="GT_2_WfgS_like"/>
    <property type="match status" value="1"/>
</dbReference>
<dbReference type="Proteomes" id="UP000190852">
    <property type="component" value="Unassembled WGS sequence"/>
</dbReference>
<evidence type="ECO:0000313" key="3">
    <source>
        <dbReference type="Proteomes" id="UP000190852"/>
    </source>
</evidence>
<dbReference type="Pfam" id="PF00535">
    <property type="entry name" value="Glycos_transf_2"/>
    <property type="match status" value="1"/>
</dbReference>
<sequence length="252" mass="29375">MEIIKEQPMFSIVTVTYNCCNSIRETIESVLNQTYRNYEYLIIDGQSSDGTLNVIKEYNDPLISYTSEKDSGIYDAMNKGILKASGRWLLFLNSGDVFTDNQVLEKVEIHAKNGMYDILYGDIFVNKKKIWEIKKAAEPCNKQRMFFCHQSSFTRTEIMKSQLFDSSYSMSADLLFFKQCYYKGLKFYHIPIPIVKYDSNGISNTNRIAGLKENIDIIKAVDKFPFKYLFLARLQFVIFRIQLSNVLKTLFR</sequence>
<dbReference type="PANTHER" id="PTHR22916:SF67">
    <property type="entry name" value="COLANIC ACID BIOSYNTHESIS GLYCOSYL TRANSFERASE WCAE-RELATED"/>
    <property type="match status" value="1"/>
</dbReference>
<dbReference type="Gene3D" id="3.90.550.10">
    <property type="entry name" value="Spore Coat Polysaccharide Biosynthesis Protein SpsA, Chain A"/>
    <property type="match status" value="1"/>
</dbReference>
<protein>
    <submittedName>
        <fullName evidence="2">Glycosyltransferase involved in cell wall bisynthesis</fullName>
    </submittedName>
</protein>
<dbReference type="InterPro" id="IPR001173">
    <property type="entry name" value="Glyco_trans_2-like"/>
</dbReference>
<keyword evidence="2" id="KW-0808">Transferase</keyword>
<reference evidence="3" key="1">
    <citation type="submission" date="2017-02" db="EMBL/GenBank/DDBJ databases">
        <authorList>
            <person name="Varghese N."/>
            <person name="Submissions S."/>
        </authorList>
    </citation>
    <scope>NUCLEOTIDE SEQUENCE [LARGE SCALE GENOMIC DNA]</scope>
    <source>
        <strain evidence="3">DSM 24967</strain>
    </source>
</reference>
<name>A0A1T5A6Y4_9BACT</name>
<accession>A0A1T5A6Y4</accession>
<organism evidence="2 3">
    <name type="scientific">Parabacteroides chartae</name>
    <dbReference type="NCBI Taxonomy" id="1037355"/>
    <lineage>
        <taxon>Bacteria</taxon>
        <taxon>Pseudomonadati</taxon>
        <taxon>Bacteroidota</taxon>
        <taxon>Bacteroidia</taxon>
        <taxon>Bacteroidales</taxon>
        <taxon>Tannerellaceae</taxon>
        <taxon>Parabacteroides</taxon>
    </lineage>
</organism>